<keyword evidence="5 6" id="KW-0687">Ribonucleoprotein</keyword>
<evidence type="ECO:0000256" key="1">
    <source>
        <dbReference type="ARBA" id="ARBA00006700"/>
    </source>
</evidence>
<gene>
    <name evidence="6" type="primary">rplW</name>
    <name evidence="7" type="ORF">SAMN02746065_10161</name>
</gene>
<evidence type="ECO:0000256" key="6">
    <source>
        <dbReference type="HAMAP-Rule" id="MF_01369"/>
    </source>
</evidence>
<keyword evidence="8" id="KW-1185">Reference proteome</keyword>
<dbReference type="Pfam" id="PF00276">
    <property type="entry name" value="Ribosomal_L23"/>
    <property type="match status" value="1"/>
</dbReference>
<evidence type="ECO:0000256" key="5">
    <source>
        <dbReference type="ARBA" id="ARBA00023274"/>
    </source>
</evidence>
<dbReference type="GO" id="GO:0019843">
    <property type="term" value="F:rRNA binding"/>
    <property type="evidence" value="ECO:0007669"/>
    <property type="project" value="UniProtKB-UniRule"/>
</dbReference>
<protein>
    <recommendedName>
        <fullName evidence="6">Large ribosomal subunit protein uL23</fullName>
    </recommendedName>
</protein>
<keyword evidence="3 6" id="KW-0694">RNA-binding</keyword>
<organism evidence="7 8">
    <name type="scientific">Desulfocicer vacuolatum DSM 3385</name>
    <dbReference type="NCBI Taxonomy" id="1121400"/>
    <lineage>
        <taxon>Bacteria</taxon>
        <taxon>Pseudomonadati</taxon>
        <taxon>Thermodesulfobacteriota</taxon>
        <taxon>Desulfobacteria</taxon>
        <taxon>Desulfobacterales</taxon>
        <taxon>Desulfobacteraceae</taxon>
        <taxon>Desulfocicer</taxon>
    </lineage>
</organism>
<dbReference type="GO" id="GO:0003735">
    <property type="term" value="F:structural constituent of ribosome"/>
    <property type="evidence" value="ECO:0007669"/>
    <property type="project" value="InterPro"/>
</dbReference>
<evidence type="ECO:0000313" key="7">
    <source>
        <dbReference type="EMBL" id="SMC35914.1"/>
    </source>
</evidence>
<evidence type="ECO:0000256" key="2">
    <source>
        <dbReference type="ARBA" id="ARBA00022730"/>
    </source>
</evidence>
<dbReference type="GO" id="GO:1990904">
    <property type="term" value="C:ribonucleoprotein complex"/>
    <property type="evidence" value="ECO:0007669"/>
    <property type="project" value="UniProtKB-KW"/>
</dbReference>
<evidence type="ECO:0000256" key="4">
    <source>
        <dbReference type="ARBA" id="ARBA00022980"/>
    </source>
</evidence>
<comment type="similarity">
    <text evidence="1 6">Belongs to the universal ribosomal protein uL23 family.</text>
</comment>
<dbReference type="Proteomes" id="UP000192418">
    <property type="component" value="Unassembled WGS sequence"/>
</dbReference>
<dbReference type="NCBIfam" id="NF004359">
    <property type="entry name" value="PRK05738.1-3"/>
    <property type="match status" value="1"/>
</dbReference>
<dbReference type="GO" id="GO:0006412">
    <property type="term" value="P:translation"/>
    <property type="evidence" value="ECO:0007669"/>
    <property type="project" value="UniProtKB-UniRule"/>
</dbReference>
<evidence type="ECO:0000256" key="3">
    <source>
        <dbReference type="ARBA" id="ARBA00022884"/>
    </source>
</evidence>
<keyword evidence="4 6" id="KW-0689">Ribosomal protein</keyword>
<keyword evidence="2 6" id="KW-0699">rRNA-binding</keyword>
<dbReference type="SUPFAM" id="SSF54189">
    <property type="entry name" value="Ribosomal proteins S24e, L23 and L15e"/>
    <property type="match status" value="1"/>
</dbReference>
<dbReference type="InterPro" id="IPR012677">
    <property type="entry name" value="Nucleotide-bd_a/b_plait_sf"/>
</dbReference>
<sequence length="96" mass="11481">MIKDYDIIRRPLNTEKTTLQKELFNQVSFEVDRQANRMEIKDAVERIFNTKVQTVRTIQMKGKVKRRGKVLGKRRDWKKAIVRLMPGQRIDFFEGV</sequence>
<name>A0A1W1YIG8_9BACT</name>
<dbReference type="GO" id="GO:0005840">
    <property type="term" value="C:ribosome"/>
    <property type="evidence" value="ECO:0007669"/>
    <property type="project" value="UniProtKB-KW"/>
</dbReference>
<proteinExistence type="inferred from homology"/>
<accession>A0A1W1YIG8</accession>
<reference evidence="7 8" key="1">
    <citation type="submission" date="2017-04" db="EMBL/GenBank/DDBJ databases">
        <authorList>
            <person name="Afonso C.L."/>
            <person name="Miller P.J."/>
            <person name="Scott M.A."/>
            <person name="Spackman E."/>
            <person name="Goraichik I."/>
            <person name="Dimitrov K.M."/>
            <person name="Suarez D.L."/>
            <person name="Swayne D.E."/>
        </authorList>
    </citation>
    <scope>NUCLEOTIDE SEQUENCE [LARGE SCALE GENOMIC DNA]</scope>
    <source>
        <strain evidence="7 8">DSM 3385</strain>
    </source>
</reference>
<dbReference type="NCBIfam" id="NF004363">
    <property type="entry name" value="PRK05738.2-4"/>
    <property type="match status" value="1"/>
</dbReference>
<dbReference type="InterPro" id="IPR012678">
    <property type="entry name" value="Ribosomal_uL23/eL15/eS24_sf"/>
</dbReference>
<dbReference type="STRING" id="1121400.SAMN02746065_10161"/>
<dbReference type="EMBL" id="FWXY01000001">
    <property type="protein sequence ID" value="SMC35914.1"/>
    <property type="molecule type" value="Genomic_DNA"/>
</dbReference>
<comment type="function">
    <text evidence="6">One of the early assembly proteins it binds 23S rRNA. One of the proteins that surrounds the polypeptide exit tunnel on the outside of the ribosome. Forms the main docking site for trigger factor binding to the ribosome.</text>
</comment>
<dbReference type="Gene3D" id="3.30.70.330">
    <property type="match status" value="1"/>
</dbReference>
<evidence type="ECO:0000313" key="8">
    <source>
        <dbReference type="Proteomes" id="UP000192418"/>
    </source>
</evidence>
<dbReference type="PANTHER" id="PTHR11620">
    <property type="entry name" value="60S RIBOSOMAL PROTEIN L23A"/>
    <property type="match status" value="1"/>
</dbReference>
<dbReference type="HAMAP" id="MF_01369_B">
    <property type="entry name" value="Ribosomal_uL23_B"/>
    <property type="match status" value="1"/>
</dbReference>
<dbReference type="AlphaFoldDB" id="A0A1W1YIG8"/>
<dbReference type="FunFam" id="3.30.70.330:FF:000001">
    <property type="entry name" value="50S ribosomal protein L23"/>
    <property type="match status" value="1"/>
</dbReference>
<dbReference type="InterPro" id="IPR013025">
    <property type="entry name" value="Ribosomal_uL23-like"/>
</dbReference>
<comment type="subunit">
    <text evidence="6">Part of the 50S ribosomal subunit. Contacts protein L29, and trigger factor when it is bound to the ribosome.</text>
</comment>
<dbReference type="NCBIfam" id="NF004366">
    <property type="entry name" value="PRK05738.3-2"/>
    <property type="match status" value="1"/>
</dbReference>